<organism evidence="1 2">
    <name type="scientific">Naganishia friedmannii</name>
    <dbReference type="NCBI Taxonomy" id="89922"/>
    <lineage>
        <taxon>Eukaryota</taxon>
        <taxon>Fungi</taxon>
        <taxon>Dikarya</taxon>
        <taxon>Basidiomycota</taxon>
        <taxon>Agaricomycotina</taxon>
        <taxon>Tremellomycetes</taxon>
        <taxon>Filobasidiales</taxon>
        <taxon>Filobasidiaceae</taxon>
        <taxon>Naganishia</taxon>
    </lineage>
</organism>
<gene>
    <name evidence="1" type="ORF">QFC21_002421</name>
</gene>
<evidence type="ECO:0000313" key="2">
    <source>
        <dbReference type="Proteomes" id="UP001227268"/>
    </source>
</evidence>
<reference evidence="1" key="1">
    <citation type="submission" date="2023-04" db="EMBL/GenBank/DDBJ databases">
        <title>Draft Genome sequencing of Naganishia species isolated from polar environments using Oxford Nanopore Technology.</title>
        <authorList>
            <person name="Leo P."/>
            <person name="Venkateswaran K."/>
        </authorList>
    </citation>
    <scope>NUCLEOTIDE SEQUENCE</scope>
    <source>
        <strain evidence="1">MNA-CCFEE 5423</strain>
    </source>
</reference>
<sequence length="825" mass="91032">MAPLQSLLKQRLATALTCGPPNAWKVLVVDDYAKGLLESVYKVFDVLHMNITAIDPLMSPREPQPTLGAVYLLTPTSQNVQRVLADFAGGRRTYAHVHLYFIDGLSDALAEQLTNGLPADVLQSFVELYCNFWPLESQVFSTKLPSSFFTMFGNPGGIVAAELAQDRFEEDVKLMSRSLLSLLATLGENPYIRYYAPHHHPPLGPLAMAATPGSAYTSRPAAAQTANPAPSAAPEARWKAALNVVGGGGRSEEFSGEQICRRIALQVQAYLDDYQAVNPDFPPSSNHRPKSVLFVLDRSMDPVAPFLHEFTYQAMIQDLLPLDEGPMYKYKVKTALGAVEQKQALLNEEDPIWTEIRHMHMKEAIDKLMVDFNRFTTEHAGFRNTENAASLDDMKDMLASLPSFTETRDKFSAHLEMSQTCMNTFSQSKLPQAANVEQCCATGVTPDGKNPKSLVEDMIPLLSDRTLSNKDKVRIIALWVLYRDGVPNEDRKRLFQHARLSLGEQDAVNNLTNLGSKVVRTANERNSRSRLKQKYGASDDDYELSRYKPLIRQIIEEQSTGRLSQNDFPYLRDAPTADATTLPAHSRPSAISRPSANNGGSLRSARPTWHKAPAARVQATSESRQRIILFVAGGMTFSEQRLAYLIGDSLNKEVIIGSTHQLTPESFINDMRTLGRAGVGGNPPNATPLSPYAPSPSRPENGRQPSFQMILDSRIWSEPVGPPALPPPVNPAQPAPHHHHGRFNSALNINRGSSPAPSTGSGSGSKMSFGLGRHKDDKKKDHKDDKKKEKEERKTMDAMAAAMNNGNPKESGGDGKKKGLFKMKW</sequence>
<dbReference type="EMBL" id="JASBWT010000006">
    <property type="protein sequence ID" value="KAJ9103958.1"/>
    <property type="molecule type" value="Genomic_DNA"/>
</dbReference>
<comment type="caution">
    <text evidence="1">The sequence shown here is derived from an EMBL/GenBank/DDBJ whole genome shotgun (WGS) entry which is preliminary data.</text>
</comment>
<protein>
    <submittedName>
        <fullName evidence="1">Uncharacterized protein</fullName>
    </submittedName>
</protein>
<proteinExistence type="predicted"/>
<keyword evidence="2" id="KW-1185">Reference proteome</keyword>
<name>A0ACC2VX07_9TREE</name>
<dbReference type="Proteomes" id="UP001227268">
    <property type="component" value="Unassembled WGS sequence"/>
</dbReference>
<accession>A0ACC2VX07</accession>
<evidence type="ECO:0000313" key="1">
    <source>
        <dbReference type="EMBL" id="KAJ9103958.1"/>
    </source>
</evidence>